<dbReference type="EMBL" id="SRMB01000001">
    <property type="protein sequence ID" value="TGE28498.1"/>
    <property type="molecule type" value="Genomic_DNA"/>
</dbReference>
<feature type="transmembrane region" description="Helical" evidence="1">
    <location>
        <begin position="7"/>
        <end position="28"/>
    </location>
</feature>
<accession>A0A4Z0QEL9</accession>
<proteinExistence type="predicted"/>
<dbReference type="RefSeq" id="WP_135392025.1">
    <property type="nucleotide sequence ID" value="NZ_SRMB01000001.1"/>
</dbReference>
<keyword evidence="3" id="KW-1185">Reference proteome</keyword>
<keyword evidence="1" id="KW-0812">Transmembrane</keyword>
<organism evidence="2 3">
    <name type="scientific">Hymenobacter metallicola</name>
    <dbReference type="NCBI Taxonomy" id="2563114"/>
    <lineage>
        <taxon>Bacteria</taxon>
        <taxon>Pseudomonadati</taxon>
        <taxon>Bacteroidota</taxon>
        <taxon>Cytophagia</taxon>
        <taxon>Cytophagales</taxon>
        <taxon>Hymenobacteraceae</taxon>
        <taxon>Hymenobacter</taxon>
    </lineage>
</organism>
<reference evidence="2 3" key="1">
    <citation type="submission" date="2019-04" db="EMBL/GenBank/DDBJ databases">
        <authorList>
            <person name="Feng G."/>
            <person name="Zhang J."/>
            <person name="Zhu H."/>
        </authorList>
    </citation>
    <scope>NUCLEOTIDE SEQUENCE [LARGE SCALE GENOMIC DNA]</scope>
    <source>
        <strain evidence="2 3">9PBR-1</strain>
    </source>
</reference>
<dbReference type="Proteomes" id="UP000298471">
    <property type="component" value="Unassembled WGS sequence"/>
</dbReference>
<sequence length="194" mass="22832">MTRIKEYLPNLIATIWLLCWPLVLLTYFTPLEFVPLQLGNLPRLGLWLLAFPATRWLKTRTRILSWLWTLLPWLMWGPLVLVQLVVVASWYQKAKSYTPGKFQWTSWRQAVIPVEDLFVRQYPWHTVAFDYRQGDVVAVRQLRFTNAGAEPRRVIITPVMPGLQWCVPIPYDSLLKAPWQMVDTVAARELERVE</sequence>
<gene>
    <name evidence="2" type="ORF">E5K02_03250</name>
</gene>
<keyword evidence="1" id="KW-1133">Transmembrane helix</keyword>
<evidence type="ECO:0000256" key="1">
    <source>
        <dbReference type="SAM" id="Phobius"/>
    </source>
</evidence>
<feature type="transmembrane region" description="Helical" evidence="1">
    <location>
        <begin position="66"/>
        <end position="91"/>
    </location>
</feature>
<name>A0A4Z0QEL9_9BACT</name>
<evidence type="ECO:0000313" key="2">
    <source>
        <dbReference type="EMBL" id="TGE28498.1"/>
    </source>
</evidence>
<dbReference type="AlphaFoldDB" id="A0A4Z0QEL9"/>
<dbReference type="OrthoDB" id="9988256at2"/>
<keyword evidence="1" id="KW-0472">Membrane</keyword>
<comment type="caution">
    <text evidence="2">The sequence shown here is derived from an EMBL/GenBank/DDBJ whole genome shotgun (WGS) entry which is preliminary data.</text>
</comment>
<protein>
    <submittedName>
        <fullName evidence="2">Uncharacterized protein</fullName>
    </submittedName>
</protein>
<evidence type="ECO:0000313" key="3">
    <source>
        <dbReference type="Proteomes" id="UP000298471"/>
    </source>
</evidence>